<gene>
    <name evidence="6" type="ORF">AGERDE_LOCUS8328</name>
</gene>
<dbReference type="PANTHER" id="PTHR13495:SF0">
    <property type="entry name" value="PSME3-INTERACTING PROTEIN"/>
    <property type="match status" value="1"/>
</dbReference>
<name>A0A9N9C2B4_9GLOM</name>
<keyword evidence="2" id="KW-0539">Nucleus</keyword>
<reference evidence="6" key="1">
    <citation type="submission" date="2021-06" db="EMBL/GenBank/DDBJ databases">
        <authorList>
            <person name="Kallberg Y."/>
            <person name="Tangrot J."/>
            <person name="Rosling A."/>
        </authorList>
    </citation>
    <scope>NUCLEOTIDE SEQUENCE</scope>
    <source>
        <strain evidence="6">MT106</strain>
    </source>
</reference>
<dbReference type="InterPro" id="IPR039845">
    <property type="entry name" value="FAM192A"/>
</dbReference>
<evidence type="ECO:0000256" key="2">
    <source>
        <dbReference type="ARBA" id="ARBA00023242"/>
    </source>
</evidence>
<feature type="region of interest" description="Disordered" evidence="4">
    <location>
        <begin position="124"/>
        <end position="214"/>
    </location>
</feature>
<dbReference type="AlphaFoldDB" id="A0A9N9C2B4"/>
<evidence type="ECO:0000256" key="4">
    <source>
        <dbReference type="SAM" id="MobiDB-lite"/>
    </source>
</evidence>
<keyword evidence="3" id="KW-0175">Coiled coil</keyword>
<dbReference type="Pfam" id="PF10187">
    <property type="entry name" value="FAM192A_Fyv6_N"/>
    <property type="match status" value="1"/>
</dbReference>
<dbReference type="PANTHER" id="PTHR13495">
    <property type="entry name" value="NEFA-INTERACTING NUCLEAR PROTEIN NIP30"/>
    <property type="match status" value="1"/>
</dbReference>
<evidence type="ECO:0000313" key="6">
    <source>
        <dbReference type="EMBL" id="CAG8585226.1"/>
    </source>
</evidence>
<keyword evidence="7" id="KW-1185">Reference proteome</keyword>
<dbReference type="Proteomes" id="UP000789831">
    <property type="component" value="Unassembled WGS sequence"/>
</dbReference>
<feature type="domain" description="FAM192A/Fyv6 N-terminal" evidence="5">
    <location>
        <begin position="9"/>
        <end position="115"/>
    </location>
</feature>
<accession>A0A9N9C2B4</accession>
<dbReference type="GO" id="GO:0005634">
    <property type="term" value="C:nucleus"/>
    <property type="evidence" value="ECO:0007669"/>
    <property type="project" value="UniProtKB-SubCell"/>
</dbReference>
<comment type="caution">
    <text evidence="6">The sequence shown here is derived from an EMBL/GenBank/DDBJ whole genome shotgun (WGS) entry which is preliminary data.</text>
</comment>
<protein>
    <submittedName>
        <fullName evidence="6">9065_t:CDS:1</fullName>
    </submittedName>
</protein>
<feature type="compositionally biased region" description="Basic residues" evidence="4">
    <location>
        <begin position="128"/>
        <end position="138"/>
    </location>
</feature>
<evidence type="ECO:0000256" key="1">
    <source>
        <dbReference type="ARBA" id="ARBA00004123"/>
    </source>
</evidence>
<feature type="coiled-coil region" evidence="3">
    <location>
        <begin position="89"/>
        <end position="124"/>
    </location>
</feature>
<sequence>MNTIISNKFVSEEEIQEARERRKAEWKRVLEEGGEKSTDETATREEEYDPRTLYERLQEQKMKKEEMFQEMTRFSNLIHRLDEDEIDFLAALETEERNKELNKLQKEEEELKEFRRDAQRMILEGAVKRKNSTKTRKKSLTETDSHHRAAAVSSDGKDPSSSSRHLDKRVKLDELTTLKTEKESSSAKKIANSKSNPLASILAYSEDSEDDNSN</sequence>
<evidence type="ECO:0000259" key="5">
    <source>
        <dbReference type="Pfam" id="PF10187"/>
    </source>
</evidence>
<evidence type="ECO:0000256" key="3">
    <source>
        <dbReference type="SAM" id="Coils"/>
    </source>
</evidence>
<feature type="region of interest" description="Disordered" evidence="4">
    <location>
        <begin position="29"/>
        <end position="49"/>
    </location>
</feature>
<comment type="subcellular location">
    <subcellularLocation>
        <location evidence="1">Nucleus</location>
    </subcellularLocation>
</comment>
<dbReference type="InterPro" id="IPR019331">
    <property type="entry name" value="FAM192A/Fyv6_N"/>
</dbReference>
<evidence type="ECO:0000313" key="7">
    <source>
        <dbReference type="Proteomes" id="UP000789831"/>
    </source>
</evidence>
<feature type="compositionally biased region" description="Basic and acidic residues" evidence="4">
    <location>
        <begin position="169"/>
        <end position="186"/>
    </location>
</feature>
<dbReference type="EMBL" id="CAJVPL010001732">
    <property type="protein sequence ID" value="CAG8585226.1"/>
    <property type="molecule type" value="Genomic_DNA"/>
</dbReference>
<proteinExistence type="predicted"/>
<organism evidence="6 7">
    <name type="scientific">Ambispora gerdemannii</name>
    <dbReference type="NCBI Taxonomy" id="144530"/>
    <lineage>
        <taxon>Eukaryota</taxon>
        <taxon>Fungi</taxon>
        <taxon>Fungi incertae sedis</taxon>
        <taxon>Mucoromycota</taxon>
        <taxon>Glomeromycotina</taxon>
        <taxon>Glomeromycetes</taxon>
        <taxon>Archaeosporales</taxon>
        <taxon>Ambisporaceae</taxon>
        <taxon>Ambispora</taxon>
    </lineage>
</organism>